<name>A0A5B6YS55_DAVIN</name>
<reference evidence="3" key="1">
    <citation type="submission" date="2019-08" db="EMBL/GenBank/DDBJ databases">
        <title>Reference gene set and small RNA set construction with multiple tissues from Davidia involucrata Baill.</title>
        <authorList>
            <person name="Yang H."/>
            <person name="Zhou C."/>
            <person name="Li G."/>
            <person name="Wang J."/>
            <person name="Gao P."/>
            <person name="Wang M."/>
            <person name="Wang R."/>
            <person name="Zhao Y."/>
        </authorList>
    </citation>
    <scope>NUCLEOTIDE SEQUENCE</scope>
    <source>
        <tissue evidence="3">Mixed with DoveR01_LX</tissue>
    </source>
</reference>
<proteinExistence type="predicted"/>
<dbReference type="PROSITE" id="PS50104">
    <property type="entry name" value="TIR"/>
    <property type="match status" value="1"/>
</dbReference>
<dbReference type="SMART" id="SM00255">
    <property type="entry name" value="TIR"/>
    <property type="match status" value="1"/>
</dbReference>
<keyword evidence="1" id="KW-0520">NAD</keyword>
<dbReference type="Gene3D" id="3.40.50.10140">
    <property type="entry name" value="Toll/interleukin-1 receptor homology (TIR) domain"/>
    <property type="match status" value="1"/>
</dbReference>
<dbReference type="AlphaFoldDB" id="A0A5B6YS55"/>
<dbReference type="PANTHER" id="PTHR32009">
    <property type="entry name" value="TMV RESISTANCE PROTEIN N-LIKE"/>
    <property type="match status" value="1"/>
</dbReference>
<accession>A0A5B6YS55</accession>
<evidence type="ECO:0000259" key="2">
    <source>
        <dbReference type="PROSITE" id="PS50104"/>
    </source>
</evidence>
<feature type="domain" description="TIR" evidence="2">
    <location>
        <begin position="17"/>
        <end position="165"/>
    </location>
</feature>
<dbReference type="EMBL" id="GHES01004123">
    <property type="protein sequence ID" value="MPA34682.1"/>
    <property type="molecule type" value="Transcribed_RNA"/>
</dbReference>
<dbReference type="PANTHER" id="PTHR32009:SF154">
    <property type="entry name" value="TIR DOMAIN-CONTAINING PROTEIN"/>
    <property type="match status" value="1"/>
</dbReference>
<keyword evidence="3" id="KW-0808">Transferase</keyword>
<dbReference type="EC" id="2.7.11.25" evidence="3"/>
<gene>
    <name evidence="3" type="ORF">Din_004123</name>
</gene>
<dbReference type="InterPro" id="IPR000157">
    <property type="entry name" value="TIR_dom"/>
</dbReference>
<dbReference type="FunFam" id="3.40.50.10140:FF:000007">
    <property type="entry name" value="Disease resistance protein (TIR-NBS-LRR class)"/>
    <property type="match status" value="1"/>
</dbReference>
<dbReference type="InterPro" id="IPR035897">
    <property type="entry name" value="Toll_tir_struct_dom_sf"/>
</dbReference>
<sequence>MAAVRAGEASSSSTRRCSYEVFLSFRGKDTRKNFTDHLYTALMQAGIRTFRDDDEIERGEDIKSELRKAIRESKFSIIVFSKNYASSKWCLDELVMILERTRTSQHVVLPVFYHVPPSEVRNQSGGFAEAFARYAEANEWMEKVQGWRKALREVADLAGMELKDG</sequence>
<dbReference type="Pfam" id="PF01582">
    <property type="entry name" value="TIR"/>
    <property type="match status" value="1"/>
</dbReference>
<dbReference type="SUPFAM" id="SSF52200">
    <property type="entry name" value="Toll/Interleukin receptor TIR domain"/>
    <property type="match status" value="1"/>
</dbReference>
<evidence type="ECO:0000256" key="1">
    <source>
        <dbReference type="ARBA" id="ARBA00023027"/>
    </source>
</evidence>
<protein>
    <submittedName>
        <fullName evidence="3">Putative TMV resistance protein N-like</fullName>
        <ecNumber evidence="3">2.7.11.25</ecNumber>
    </submittedName>
</protein>
<evidence type="ECO:0000313" key="3">
    <source>
        <dbReference type="EMBL" id="MPA34682.1"/>
    </source>
</evidence>
<dbReference type="GO" id="GO:0004709">
    <property type="term" value="F:MAP kinase kinase kinase activity"/>
    <property type="evidence" value="ECO:0007669"/>
    <property type="project" value="UniProtKB-EC"/>
</dbReference>
<organism evidence="3">
    <name type="scientific">Davidia involucrata</name>
    <name type="common">Dove tree</name>
    <dbReference type="NCBI Taxonomy" id="16924"/>
    <lineage>
        <taxon>Eukaryota</taxon>
        <taxon>Viridiplantae</taxon>
        <taxon>Streptophyta</taxon>
        <taxon>Embryophyta</taxon>
        <taxon>Tracheophyta</taxon>
        <taxon>Spermatophyta</taxon>
        <taxon>Magnoliopsida</taxon>
        <taxon>eudicotyledons</taxon>
        <taxon>Gunneridae</taxon>
        <taxon>Pentapetalae</taxon>
        <taxon>asterids</taxon>
        <taxon>Cornales</taxon>
        <taxon>Nyssaceae</taxon>
        <taxon>Davidia</taxon>
    </lineage>
</organism>